<sequence>MSETGRQPEIAQPSRLLSQLADAGETGTLYVDGGSSGTVHLIDGRVSCVESPAAPGVGALLTTSGRLAEHTWQAAVQTGAAGHRVGRLLVEQGHLMQSELELCVLGAIYDAAFFVLTTAATSVRFAPGELHWLGRVVEVEVGALERETSRRGRRLDEIFPESSVDHAPVTPVPTPPVQRVVLTAAQWELVVHADGRRTAADLSRLLGRPGYATLQEVRRLSAAGLLRNAGPPSSGGDRGAVDAPPDEGASAVADPDHGVTGPDPVAEGESPTRTRAATRREGGHRRQRDPQPSGPNGAGPVDAVPDDALLGRLRAALKALR</sequence>
<comment type="caution">
    <text evidence="3">The sequence shown here is derived from an EMBL/GenBank/DDBJ whole genome shotgun (WGS) entry which is preliminary data.</text>
</comment>
<proteinExistence type="predicted"/>
<dbReference type="RefSeq" id="WP_168113301.1">
    <property type="nucleotide sequence ID" value="NZ_BOON01000049.1"/>
</dbReference>
<name>A0A8J3TED2_9ACTN</name>
<evidence type="ECO:0000256" key="1">
    <source>
        <dbReference type="SAM" id="MobiDB-lite"/>
    </source>
</evidence>
<evidence type="ECO:0000313" key="3">
    <source>
        <dbReference type="EMBL" id="GII25283.1"/>
    </source>
</evidence>
<protein>
    <recommendedName>
        <fullName evidence="2">PatA-like N-terminal domain-containing protein</fullName>
    </recommendedName>
</protein>
<accession>A0A8J3TED2</accession>
<evidence type="ECO:0000313" key="4">
    <source>
        <dbReference type="Proteomes" id="UP000599074"/>
    </source>
</evidence>
<gene>
    <name evidence="3" type="ORF">Pme01_48800</name>
</gene>
<keyword evidence="4" id="KW-1185">Reference proteome</keyword>
<evidence type="ECO:0000259" key="2">
    <source>
        <dbReference type="Pfam" id="PF14332"/>
    </source>
</evidence>
<dbReference type="AlphaFoldDB" id="A0A8J3TED2"/>
<dbReference type="Pfam" id="PF14332">
    <property type="entry name" value="DUF4388"/>
    <property type="match status" value="1"/>
</dbReference>
<reference evidence="3" key="1">
    <citation type="submission" date="2021-01" db="EMBL/GenBank/DDBJ databases">
        <title>Whole genome shotgun sequence of Planosporangium mesophilum NBRC 109066.</title>
        <authorList>
            <person name="Komaki H."/>
            <person name="Tamura T."/>
        </authorList>
    </citation>
    <scope>NUCLEOTIDE SEQUENCE</scope>
    <source>
        <strain evidence="3">NBRC 109066</strain>
    </source>
</reference>
<organism evidence="3 4">
    <name type="scientific">Planosporangium mesophilum</name>
    <dbReference type="NCBI Taxonomy" id="689768"/>
    <lineage>
        <taxon>Bacteria</taxon>
        <taxon>Bacillati</taxon>
        <taxon>Actinomycetota</taxon>
        <taxon>Actinomycetes</taxon>
        <taxon>Micromonosporales</taxon>
        <taxon>Micromonosporaceae</taxon>
        <taxon>Planosporangium</taxon>
    </lineage>
</organism>
<feature type="region of interest" description="Disordered" evidence="1">
    <location>
        <begin position="226"/>
        <end position="306"/>
    </location>
</feature>
<dbReference type="InterPro" id="IPR025497">
    <property type="entry name" value="PatA-like_N"/>
</dbReference>
<dbReference type="Proteomes" id="UP000599074">
    <property type="component" value="Unassembled WGS sequence"/>
</dbReference>
<feature type="domain" description="PatA-like N-terminal" evidence="2">
    <location>
        <begin position="14"/>
        <end position="150"/>
    </location>
</feature>
<dbReference type="EMBL" id="BOON01000049">
    <property type="protein sequence ID" value="GII25283.1"/>
    <property type="molecule type" value="Genomic_DNA"/>
</dbReference>